<sequence>MGADRTEGERLTELAKRRGYYFGSNESYGGTAGFYTYGPQGAALKSNVEEAWRDRFAVQEGNMEIDAPTVMPEPVFEASGHLDGFDDMLVECAECGESHRADHLIEDNSDLEDAETLSLEAAAEEIAALDLVCPNCGAALAGQSVESFNLMFETNIGPGSSTPGYLRPETAQGIFVEFPRIKEYARNRLPFGVTQVGRAYRNEISPRKSIVRTREFTQAELEQFVDPERDEPDLSSVEDVAVTLYPASEQEADDGEYVETTVGDAVAEGVVANAWVGYFLGVAQEWYERIGVDTDRFRFRQHLPGELAHYSSDCWDAESEVDGDWIEIAGFSYRSDYDLSKHAEYSEEDYTVFRQYDEPKTVERAVVDPDMSVLGPEFGGAAGDVKAALETLAERDPDAFDADEVTVEVAGESYAVATDVTNFSVEEQTISGEHVTPHVVEPSFGVDRTIYTLLAHAYEEDEVDGEERTYLSLSPEIAPRDVGVFPLVSNVDELVELADDVVADLRAAGLSVVYDDSGSIGRRYRRQDEVGTPFCITVDRDGLEGEGETTVTIRERDSGRQVRVPVSELAAELGAVRGGDRTFDDVAAEYDELTDA</sequence>
<keyword evidence="5" id="KW-0547">Nucleotide-binding</keyword>
<dbReference type="OrthoDB" id="6113at2157"/>
<dbReference type="EC" id="6.1.1.14" evidence="3"/>
<comment type="subcellular location">
    <subcellularLocation>
        <location evidence="1">Cytoplasm</location>
    </subcellularLocation>
</comment>
<evidence type="ECO:0000256" key="4">
    <source>
        <dbReference type="ARBA" id="ARBA00022598"/>
    </source>
</evidence>
<dbReference type="SUPFAM" id="SSF52954">
    <property type="entry name" value="Class II aaRS ABD-related"/>
    <property type="match status" value="1"/>
</dbReference>
<dbReference type="Proteomes" id="UP000198531">
    <property type="component" value="Unassembled WGS sequence"/>
</dbReference>
<dbReference type="InterPro" id="IPR002315">
    <property type="entry name" value="tRNA-synt_gly"/>
</dbReference>
<dbReference type="RefSeq" id="WP_089803854.1">
    <property type="nucleotide sequence ID" value="NZ_FOYT01000001.1"/>
</dbReference>
<keyword evidence="12" id="KW-1185">Reference proteome</keyword>
<dbReference type="Pfam" id="PF03129">
    <property type="entry name" value="HGTP_anticodon"/>
    <property type="match status" value="1"/>
</dbReference>
<organism evidence="11 12">
    <name type="scientific">Halogeometricum rufum</name>
    <dbReference type="NCBI Taxonomy" id="553469"/>
    <lineage>
        <taxon>Archaea</taxon>
        <taxon>Methanobacteriati</taxon>
        <taxon>Methanobacteriota</taxon>
        <taxon>Stenosarchaea group</taxon>
        <taxon>Halobacteria</taxon>
        <taxon>Halobacteriales</taxon>
        <taxon>Haloferacaceae</taxon>
        <taxon>Halogeometricum</taxon>
    </lineage>
</organism>
<dbReference type="GO" id="GO:0006426">
    <property type="term" value="P:glycyl-tRNA aminoacylation"/>
    <property type="evidence" value="ECO:0007669"/>
    <property type="project" value="InterPro"/>
</dbReference>
<evidence type="ECO:0000256" key="5">
    <source>
        <dbReference type="ARBA" id="ARBA00022741"/>
    </source>
</evidence>
<accession>A0A1I6FWZ0</accession>
<evidence type="ECO:0000313" key="12">
    <source>
        <dbReference type="Proteomes" id="UP000198531"/>
    </source>
</evidence>
<dbReference type="GO" id="GO:0005524">
    <property type="term" value="F:ATP binding"/>
    <property type="evidence" value="ECO:0007669"/>
    <property type="project" value="UniProtKB-KW"/>
</dbReference>
<keyword evidence="6" id="KW-0067">ATP-binding</keyword>
<dbReference type="EMBL" id="FOYT01000001">
    <property type="protein sequence ID" value="SFR34482.1"/>
    <property type="molecule type" value="Genomic_DNA"/>
</dbReference>
<dbReference type="Pfam" id="PF00587">
    <property type="entry name" value="tRNA-synt_2b"/>
    <property type="match status" value="1"/>
</dbReference>
<keyword evidence="7" id="KW-0648">Protein biosynthesis</keyword>
<dbReference type="InterPro" id="IPR045864">
    <property type="entry name" value="aa-tRNA-synth_II/BPL/LPL"/>
</dbReference>
<evidence type="ECO:0000256" key="2">
    <source>
        <dbReference type="ARBA" id="ARBA00008226"/>
    </source>
</evidence>
<gene>
    <name evidence="11" type="ORF">SAMN04487947_0170</name>
</gene>
<dbReference type="PROSITE" id="PS50862">
    <property type="entry name" value="AA_TRNA_LIGASE_II"/>
    <property type="match status" value="1"/>
</dbReference>
<dbReference type="NCBIfam" id="NF003211">
    <property type="entry name" value="PRK04173.1"/>
    <property type="match status" value="1"/>
</dbReference>
<dbReference type="InterPro" id="IPR006195">
    <property type="entry name" value="aa-tRNA-synth_II"/>
</dbReference>
<evidence type="ECO:0000256" key="8">
    <source>
        <dbReference type="ARBA" id="ARBA00023146"/>
    </source>
</evidence>
<dbReference type="Gene3D" id="3.30.930.10">
    <property type="entry name" value="Bira Bifunctional Protein, Domain 2"/>
    <property type="match status" value="2"/>
</dbReference>
<evidence type="ECO:0000256" key="1">
    <source>
        <dbReference type="ARBA" id="ARBA00004496"/>
    </source>
</evidence>
<protein>
    <recommendedName>
        <fullName evidence="3">glycine--tRNA ligase</fullName>
        <ecNumber evidence="3">6.1.1.14</ecNumber>
    </recommendedName>
    <alternativeName>
        <fullName evidence="9">Diadenosine tetraphosphate synthetase</fullName>
    </alternativeName>
</protein>
<dbReference type="Gene3D" id="3.30.40.230">
    <property type="match status" value="1"/>
</dbReference>
<dbReference type="STRING" id="553469.SAMN04487947_0170"/>
<evidence type="ECO:0000313" key="11">
    <source>
        <dbReference type="EMBL" id="SFR34482.1"/>
    </source>
</evidence>
<comment type="similarity">
    <text evidence="2">Belongs to the class-II aminoacyl-tRNA synthetase family.</text>
</comment>
<dbReference type="PANTHER" id="PTHR10745">
    <property type="entry name" value="GLYCYL-TRNA SYNTHETASE/DNA POLYMERASE SUBUNIT GAMMA-2"/>
    <property type="match status" value="1"/>
</dbReference>
<dbReference type="GO" id="GO:0005737">
    <property type="term" value="C:cytoplasm"/>
    <property type="evidence" value="ECO:0007669"/>
    <property type="project" value="UniProtKB-SubCell"/>
</dbReference>
<dbReference type="InterPro" id="IPR036621">
    <property type="entry name" value="Anticodon-bd_dom_sf"/>
</dbReference>
<evidence type="ECO:0000259" key="10">
    <source>
        <dbReference type="PROSITE" id="PS50862"/>
    </source>
</evidence>
<keyword evidence="8 11" id="KW-0030">Aminoacyl-tRNA synthetase</keyword>
<feature type="domain" description="Aminoacyl-transfer RNA synthetases class-II family profile" evidence="10">
    <location>
        <begin position="9"/>
        <end position="475"/>
    </location>
</feature>
<evidence type="ECO:0000256" key="6">
    <source>
        <dbReference type="ARBA" id="ARBA00022840"/>
    </source>
</evidence>
<dbReference type="InterPro" id="IPR004154">
    <property type="entry name" value="Anticodon-bd"/>
</dbReference>
<name>A0A1I6FWZ0_9EURY</name>
<dbReference type="NCBIfam" id="TIGR00389">
    <property type="entry name" value="glyS_dimeric"/>
    <property type="match status" value="1"/>
</dbReference>
<dbReference type="SUPFAM" id="SSF55681">
    <property type="entry name" value="Class II aaRS and biotin synthetases"/>
    <property type="match status" value="1"/>
</dbReference>
<dbReference type="AlphaFoldDB" id="A0A1I6FWZ0"/>
<keyword evidence="4" id="KW-0436">Ligase</keyword>
<evidence type="ECO:0000256" key="9">
    <source>
        <dbReference type="ARBA" id="ARBA00030057"/>
    </source>
</evidence>
<dbReference type="PANTHER" id="PTHR10745:SF0">
    <property type="entry name" value="GLYCINE--TRNA LIGASE"/>
    <property type="match status" value="1"/>
</dbReference>
<dbReference type="InterPro" id="IPR027031">
    <property type="entry name" value="Gly-tRNA_synthase/POLG2"/>
</dbReference>
<dbReference type="InterPro" id="IPR033731">
    <property type="entry name" value="GlyRS-like_core"/>
</dbReference>
<dbReference type="Gene3D" id="3.40.50.800">
    <property type="entry name" value="Anticodon-binding domain"/>
    <property type="match status" value="1"/>
</dbReference>
<dbReference type="GO" id="GO:0004820">
    <property type="term" value="F:glycine-tRNA ligase activity"/>
    <property type="evidence" value="ECO:0007669"/>
    <property type="project" value="UniProtKB-EC"/>
</dbReference>
<evidence type="ECO:0000256" key="7">
    <source>
        <dbReference type="ARBA" id="ARBA00022917"/>
    </source>
</evidence>
<dbReference type="CDD" id="cd00774">
    <property type="entry name" value="GlyRS-like_core"/>
    <property type="match status" value="1"/>
</dbReference>
<dbReference type="CDD" id="cd00858">
    <property type="entry name" value="GlyRS_anticodon"/>
    <property type="match status" value="1"/>
</dbReference>
<evidence type="ECO:0000256" key="3">
    <source>
        <dbReference type="ARBA" id="ARBA00012829"/>
    </source>
</evidence>
<proteinExistence type="inferred from homology"/>
<reference evidence="12" key="1">
    <citation type="submission" date="2016-10" db="EMBL/GenBank/DDBJ databases">
        <authorList>
            <person name="Varghese N."/>
            <person name="Submissions S."/>
        </authorList>
    </citation>
    <scope>NUCLEOTIDE SEQUENCE [LARGE SCALE GENOMIC DNA]</scope>
    <source>
        <strain evidence="12">CGMCC 1.7736</strain>
    </source>
</reference>
<dbReference type="PRINTS" id="PR01043">
    <property type="entry name" value="TRNASYNTHGLY"/>
</dbReference>
<dbReference type="InterPro" id="IPR002314">
    <property type="entry name" value="aa-tRNA-synt_IIb"/>
</dbReference>